<evidence type="ECO:0000256" key="8">
    <source>
        <dbReference type="ARBA" id="ARBA00022755"/>
    </source>
</evidence>
<comment type="pathway">
    <text evidence="3 12">Purine metabolism; IMP biosynthesis via de novo pathway; 5-amino-1-(5-phospho-D-ribosyl)imidazole-4-carboxamide from 5-amino-1-(5-phospho-D-ribosyl)imidazole-4-carboxylate: step 1/2.</text>
</comment>
<dbReference type="UniPathway" id="UPA00074">
    <property type="reaction ID" value="UER00125"/>
</dbReference>
<dbReference type="SMART" id="SM01209">
    <property type="entry name" value="GARS_A"/>
    <property type="match status" value="1"/>
</dbReference>
<dbReference type="NCBIfam" id="TIGR00877">
    <property type="entry name" value="purD"/>
    <property type="match status" value="1"/>
</dbReference>
<dbReference type="PROSITE" id="PS50975">
    <property type="entry name" value="ATP_GRASP"/>
    <property type="match status" value="1"/>
</dbReference>
<dbReference type="InterPro" id="IPR028923">
    <property type="entry name" value="SAICAR_synt/ADE2_N"/>
</dbReference>
<dbReference type="InterPro" id="IPR020561">
    <property type="entry name" value="PRibGlycinamid_synth_ATP-grasp"/>
</dbReference>
<dbReference type="SUPFAM" id="SSF52440">
    <property type="entry name" value="PreATP-grasp domain"/>
    <property type="match status" value="1"/>
</dbReference>
<dbReference type="SMART" id="SM01210">
    <property type="entry name" value="GARS_C"/>
    <property type="match status" value="1"/>
</dbReference>
<dbReference type="PROSITE" id="PS01057">
    <property type="entry name" value="SAICAR_SYNTHETASE_1"/>
    <property type="match status" value="1"/>
</dbReference>
<dbReference type="Pfam" id="PF02844">
    <property type="entry name" value="GARS_N"/>
    <property type="match status" value="1"/>
</dbReference>
<name>A0A2A3YSH9_BREAU</name>
<evidence type="ECO:0000256" key="1">
    <source>
        <dbReference type="ARBA" id="ARBA00001936"/>
    </source>
</evidence>
<dbReference type="GO" id="GO:0004639">
    <property type="term" value="F:phosphoribosylaminoimidazolesuccinocarboxamide synthase activity"/>
    <property type="evidence" value="ECO:0007669"/>
    <property type="project" value="UniProtKB-UniRule"/>
</dbReference>
<accession>A0A2A3YSH9</accession>
<evidence type="ECO:0000256" key="3">
    <source>
        <dbReference type="ARBA" id="ARBA00004672"/>
    </source>
</evidence>
<comment type="caution">
    <text evidence="14">The sequence shown here is derived from an EMBL/GenBank/DDBJ whole genome shotgun (WGS) entry which is preliminary data.</text>
</comment>
<dbReference type="PROSITE" id="PS01058">
    <property type="entry name" value="SAICAR_SYNTHETASE_2"/>
    <property type="match status" value="1"/>
</dbReference>
<dbReference type="InterPro" id="IPR020562">
    <property type="entry name" value="PRibGlycinamide_synth_N"/>
</dbReference>
<dbReference type="SUPFAM" id="SSF51246">
    <property type="entry name" value="Rudiment single hybrid motif"/>
    <property type="match status" value="1"/>
</dbReference>
<dbReference type="Gene3D" id="3.30.1490.20">
    <property type="entry name" value="ATP-grasp fold, A domain"/>
    <property type="match status" value="1"/>
</dbReference>
<sequence>MKVLVIGSGSREHALVLALSRDPQVDAVIAAPGNPGIAAIAHTEAVDMNDAAAVTALAETLDVDLVVIGPEAPLVAGVADALRESSFPVFGPSSEAAVLEGSKAFAKEIMESANVPTARAVVAYTPDEAAAALDDFGAPYVVKADGLAAGKGVVVTSDRAEALTHASSCLEVSDRVVIEDYLDGPEVSLFVLCDGQHTLPLAPAQDFKRIGDGDTGPNTGGMGAYSPLLWIPAGTVDDIVTTVAQPVVDEMTRRGTPFVGLLYCGLALTSKGMRVVEFNVRFGDPETQSVLARLRSPLGQTMLAAAEGRLDEVGDLDWDPRTSVTVVMAAENYPSTPRTGDIIRGLNTADDLDDVHILHAGTARATDTGAGFAPEDTVISEDVAETGDIVTAGGRVLSVVSLGNGLDEARAKAYAAVDEVKWDGEQHRTDIAEVAARGQITVADIYPAPAEPVAAPTATGLDSQAPELPGWTHVYSGKVRDLYIPDTAADAASAEQLLMVASDRISAYDWVLDSEIPDKGRVLTGLSLWWFDQLSDVIGNHVISSDVPQAVAGRGLIVKNLSMLPIECVARGYLTGSGMADYKATGSVCGIQLPAGLIEADRLEPAIFTPATKAELGDHDENVSFAQITETIGAEAAEQARDLTIEIYQRAEAIARERGIILADTKFEFGTLPDGTMVLGDEVLTPDSSRFWDAESYEAGQAQASFDKQFVRDWLTKESGWDKSSDTPPPALPAEVVEKTRARYIEAFEKLTGQKFPA</sequence>
<dbReference type="PANTHER" id="PTHR43472:SF1">
    <property type="entry name" value="PHOSPHORIBOSYLAMINE--GLYCINE LIGASE, CHLOROPLASTIC"/>
    <property type="match status" value="1"/>
</dbReference>
<dbReference type="GO" id="GO:0006189">
    <property type="term" value="P:'de novo' IMP biosynthetic process"/>
    <property type="evidence" value="ECO:0007669"/>
    <property type="project" value="UniProtKB-UniRule"/>
</dbReference>
<evidence type="ECO:0000256" key="13">
    <source>
        <dbReference type="HAMAP-Rule" id="MF_00138"/>
    </source>
</evidence>
<protein>
    <recommendedName>
        <fullName evidence="12 13">Multifunctional fusion protein</fullName>
    </recommendedName>
    <domain>
        <recommendedName>
            <fullName evidence="13">Phosphoribosylamine--glycine ligase</fullName>
            <ecNumber evidence="13">6.3.4.13</ecNumber>
        </recommendedName>
        <alternativeName>
            <fullName evidence="13">GARS</fullName>
        </alternativeName>
        <alternativeName>
            <fullName evidence="13">Glycinamide ribonucleotide synthetase</fullName>
        </alternativeName>
        <alternativeName>
            <fullName evidence="13">Phosphoribosylglycinamide synthetase</fullName>
        </alternativeName>
    </domain>
    <domain>
        <recommendedName>
            <fullName evidence="12">Phosphoribosylaminoimidazole-succinocarboxamide synthase</fullName>
            <ecNumber evidence="12">6.3.2.6</ecNumber>
        </recommendedName>
        <alternativeName>
            <fullName evidence="12">SAICAR synthetase</fullName>
        </alternativeName>
    </domain>
</protein>
<evidence type="ECO:0000256" key="9">
    <source>
        <dbReference type="ARBA" id="ARBA00022840"/>
    </source>
</evidence>
<evidence type="ECO:0000256" key="7">
    <source>
        <dbReference type="ARBA" id="ARBA00022741"/>
    </source>
</evidence>
<evidence type="ECO:0000256" key="2">
    <source>
        <dbReference type="ARBA" id="ARBA00001946"/>
    </source>
</evidence>
<dbReference type="FunFam" id="3.30.470.20:FF:000015">
    <property type="entry name" value="Phosphoribosylaminoimidazole-succinocarboxamide synthase"/>
    <property type="match status" value="1"/>
</dbReference>
<evidence type="ECO:0000313" key="14">
    <source>
        <dbReference type="EMBL" id="PCC42238.1"/>
    </source>
</evidence>
<evidence type="ECO:0000256" key="4">
    <source>
        <dbReference type="ARBA" id="ARBA00005174"/>
    </source>
</evidence>
<evidence type="ECO:0000313" key="15">
    <source>
        <dbReference type="Proteomes" id="UP000218620"/>
    </source>
</evidence>
<dbReference type="RefSeq" id="WP_096178813.1">
    <property type="nucleotide sequence ID" value="NZ_NRGQ01000021.1"/>
</dbReference>
<evidence type="ECO:0000256" key="5">
    <source>
        <dbReference type="ARBA" id="ARBA00010190"/>
    </source>
</evidence>
<dbReference type="NCBIfam" id="TIGR00081">
    <property type="entry name" value="purC"/>
    <property type="match status" value="1"/>
</dbReference>
<dbReference type="Gene3D" id="3.30.470.20">
    <property type="entry name" value="ATP-grasp fold, B domain"/>
    <property type="match status" value="2"/>
</dbReference>
<dbReference type="GO" id="GO:0004637">
    <property type="term" value="F:phosphoribosylamine-glycine ligase activity"/>
    <property type="evidence" value="ECO:0007669"/>
    <property type="project" value="UniProtKB-UniRule"/>
</dbReference>
<keyword evidence="7 12" id="KW-0547">Nucleotide-binding</keyword>
<dbReference type="InterPro" id="IPR016185">
    <property type="entry name" value="PreATP-grasp_dom_sf"/>
</dbReference>
<dbReference type="Pfam" id="PF01259">
    <property type="entry name" value="SAICAR_synt"/>
    <property type="match status" value="1"/>
</dbReference>
<evidence type="ECO:0000256" key="10">
    <source>
        <dbReference type="ARBA" id="ARBA00038345"/>
    </source>
</evidence>
<dbReference type="InterPro" id="IPR037123">
    <property type="entry name" value="PRibGlycinamide_synth_C_sf"/>
</dbReference>
<evidence type="ECO:0000256" key="6">
    <source>
        <dbReference type="ARBA" id="ARBA00022598"/>
    </source>
</evidence>
<comment type="catalytic activity">
    <reaction evidence="11 12">
        <text>5-amino-1-(5-phospho-D-ribosyl)imidazole-4-carboxylate + L-aspartate + ATP = (2S)-2-[5-amino-1-(5-phospho-beta-D-ribosyl)imidazole-4-carboxamido]succinate + ADP + phosphate + 2 H(+)</text>
        <dbReference type="Rhea" id="RHEA:22628"/>
        <dbReference type="ChEBI" id="CHEBI:15378"/>
        <dbReference type="ChEBI" id="CHEBI:29991"/>
        <dbReference type="ChEBI" id="CHEBI:30616"/>
        <dbReference type="ChEBI" id="CHEBI:43474"/>
        <dbReference type="ChEBI" id="CHEBI:58443"/>
        <dbReference type="ChEBI" id="CHEBI:77657"/>
        <dbReference type="ChEBI" id="CHEBI:456216"/>
        <dbReference type="EC" id="6.3.2.6"/>
    </reaction>
</comment>
<comment type="similarity">
    <text evidence="5 12">Belongs to the SAICAR synthetase family.</text>
</comment>
<dbReference type="PROSITE" id="PS00184">
    <property type="entry name" value="GARS"/>
    <property type="match status" value="1"/>
</dbReference>
<organism evidence="14 15">
    <name type="scientific">Brevibacterium aurantiacum</name>
    <dbReference type="NCBI Taxonomy" id="273384"/>
    <lineage>
        <taxon>Bacteria</taxon>
        <taxon>Bacillati</taxon>
        <taxon>Actinomycetota</taxon>
        <taxon>Actinomycetes</taxon>
        <taxon>Micrococcales</taxon>
        <taxon>Brevibacteriaceae</taxon>
        <taxon>Brevibacterium</taxon>
    </lineage>
</organism>
<dbReference type="NCBIfam" id="NF010568">
    <property type="entry name" value="PRK13961.1"/>
    <property type="match status" value="1"/>
</dbReference>
<dbReference type="GO" id="GO:0009113">
    <property type="term" value="P:purine nucleobase biosynthetic process"/>
    <property type="evidence" value="ECO:0007669"/>
    <property type="project" value="InterPro"/>
</dbReference>
<dbReference type="EC" id="6.3.2.6" evidence="12"/>
<dbReference type="Gene3D" id="3.40.50.20">
    <property type="match status" value="1"/>
</dbReference>
<evidence type="ECO:0000256" key="11">
    <source>
        <dbReference type="ARBA" id="ARBA00048475"/>
    </source>
</evidence>
<dbReference type="SUPFAM" id="SSF56104">
    <property type="entry name" value="SAICAR synthase-like"/>
    <property type="match status" value="1"/>
</dbReference>
<dbReference type="InterPro" id="IPR020560">
    <property type="entry name" value="PRibGlycinamide_synth_C-dom"/>
</dbReference>
<dbReference type="HAMAP" id="MF_00137">
    <property type="entry name" value="SAICAR_synth"/>
    <property type="match status" value="1"/>
</dbReference>
<evidence type="ECO:0000256" key="12">
    <source>
        <dbReference type="HAMAP-Rule" id="MF_00137"/>
    </source>
</evidence>
<dbReference type="Pfam" id="PF01071">
    <property type="entry name" value="GARS_A"/>
    <property type="match status" value="1"/>
</dbReference>
<dbReference type="InterPro" id="IPR000115">
    <property type="entry name" value="PRibGlycinamide_synth"/>
</dbReference>
<dbReference type="EMBL" id="NRGQ01000021">
    <property type="protein sequence ID" value="PCC42238.1"/>
    <property type="molecule type" value="Genomic_DNA"/>
</dbReference>
<dbReference type="InterPro" id="IPR020559">
    <property type="entry name" value="PRibGlycinamide_synth_CS"/>
</dbReference>
<comment type="similarity">
    <text evidence="10 13">Belongs to the GARS family.</text>
</comment>
<proteinExistence type="inferred from homology"/>
<keyword evidence="6 12" id="KW-0436">Ligase</keyword>
<keyword evidence="9 12" id="KW-0067">ATP-binding</keyword>
<comment type="catalytic activity">
    <reaction evidence="13">
        <text>5-phospho-beta-D-ribosylamine + glycine + ATP = N(1)-(5-phospho-beta-D-ribosyl)glycinamide + ADP + phosphate + H(+)</text>
        <dbReference type="Rhea" id="RHEA:17453"/>
        <dbReference type="ChEBI" id="CHEBI:15378"/>
        <dbReference type="ChEBI" id="CHEBI:30616"/>
        <dbReference type="ChEBI" id="CHEBI:43474"/>
        <dbReference type="ChEBI" id="CHEBI:57305"/>
        <dbReference type="ChEBI" id="CHEBI:58681"/>
        <dbReference type="ChEBI" id="CHEBI:143788"/>
        <dbReference type="ChEBI" id="CHEBI:456216"/>
        <dbReference type="EC" id="6.3.4.13"/>
    </reaction>
</comment>
<dbReference type="AlphaFoldDB" id="A0A2A3YSH9"/>
<dbReference type="EC" id="6.3.4.13" evidence="13"/>
<reference evidence="14 15" key="1">
    <citation type="journal article" date="2017" name="Elife">
        <title>Extensive horizontal gene transfer in cheese-associated bacteria.</title>
        <authorList>
            <person name="Bonham K.S."/>
            <person name="Wolfe B.E."/>
            <person name="Dutton R.J."/>
        </authorList>
    </citation>
    <scope>NUCLEOTIDE SEQUENCE [LARGE SCALE GENOMIC DNA]</scope>
    <source>
        <strain evidence="14 15">962_8</strain>
    </source>
</reference>
<comment type="cofactor">
    <cofactor evidence="1">
        <name>Mn(2+)</name>
        <dbReference type="ChEBI" id="CHEBI:29035"/>
    </cofactor>
</comment>
<comment type="cofactor">
    <cofactor evidence="2">
        <name>Mg(2+)</name>
        <dbReference type="ChEBI" id="CHEBI:18420"/>
    </cofactor>
</comment>
<dbReference type="Proteomes" id="UP000218620">
    <property type="component" value="Unassembled WGS sequence"/>
</dbReference>
<dbReference type="InterPro" id="IPR001636">
    <property type="entry name" value="SAICAR_synth"/>
</dbReference>
<gene>
    <name evidence="12" type="primary">purC</name>
    <name evidence="13" type="synonym">purD</name>
    <name evidence="14" type="ORF">CIK65_13800</name>
</gene>
<dbReference type="PANTHER" id="PTHR43472">
    <property type="entry name" value="PHOSPHORIBOSYLAMINE--GLYCINE LIGASE"/>
    <property type="match status" value="1"/>
</dbReference>
<dbReference type="SUPFAM" id="SSF56059">
    <property type="entry name" value="Glutathione synthetase ATP-binding domain-like"/>
    <property type="match status" value="1"/>
</dbReference>
<dbReference type="GO" id="GO:0005524">
    <property type="term" value="F:ATP binding"/>
    <property type="evidence" value="ECO:0007669"/>
    <property type="project" value="UniProtKB-UniRule"/>
</dbReference>
<dbReference type="InterPro" id="IPR011761">
    <property type="entry name" value="ATP-grasp"/>
</dbReference>
<dbReference type="CDD" id="cd01414">
    <property type="entry name" value="SAICAR_synt_Sc"/>
    <property type="match status" value="1"/>
</dbReference>
<dbReference type="InterPro" id="IPR013815">
    <property type="entry name" value="ATP_grasp_subdomain_1"/>
</dbReference>
<dbReference type="HAMAP" id="MF_00138">
    <property type="entry name" value="GARS"/>
    <property type="match status" value="1"/>
</dbReference>
<dbReference type="Pfam" id="PF02843">
    <property type="entry name" value="GARS_C"/>
    <property type="match status" value="1"/>
</dbReference>
<dbReference type="GO" id="GO:0046872">
    <property type="term" value="F:metal ion binding"/>
    <property type="evidence" value="ECO:0007669"/>
    <property type="project" value="InterPro"/>
</dbReference>
<comment type="pathway">
    <text evidence="4 13">Purine metabolism; IMP biosynthesis via de novo pathway; N(1)-(5-phospho-D-ribosyl)glycinamide from 5-phospho-alpha-D-ribose 1-diphosphate: step 2/2.</text>
</comment>
<dbReference type="Gene3D" id="3.30.200.20">
    <property type="entry name" value="Phosphorylase Kinase, domain 1"/>
    <property type="match status" value="1"/>
</dbReference>
<keyword evidence="8 12" id="KW-0658">Purine biosynthesis</keyword>
<dbReference type="Gene3D" id="3.90.600.10">
    <property type="entry name" value="Phosphoribosylglycinamide synthetase, C-terminal domain"/>
    <property type="match status" value="1"/>
</dbReference>
<dbReference type="InterPro" id="IPR018236">
    <property type="entry name" value="SAICAR_synthetase_CS"/>
</dbReference>
<dbReference type="InterPro" id="IPR011054">
    <property type="entry name" value="Rudment_hybrid_motif"/>
</dbReference>